<feature type="compositionally biased region" description="Basic and acidic residues" evidence="1">
    <location>
        <begin position="327"/>
        <end position="340"/>
    </location>
</feature>
<organism evidence="3">
    <name type="scientific">Phytophthora nicotianae</name>
    <name type="common">Potato buckeye rot agent</name>
    <name type="synonym">Phytophthora parasitica</name>
    <dbReference type="NCBI Taxonomy" id="4792"/>
    <lineage>
        <taxon>Eukaryota</taxon>
        <taxon>Sar</taxon>
        <taxon>Stramenopiles</taxon>
        <taxon>Oomycota</taxon>
        <taxon>Peronosporomycetes</taxon>
        <taxon>Peronosporales</taxon>
        <taxon>Peronosporaceae</taxon>
        <taxon>Phytophthora</taxon>
    </lineage>
</organism>
<dbReference type="AlphaFoldDB" id="W2LTN7"/>
<accession>W2LTN7</accession>
<sequence>MLVRVSARTKAAAQASVSASALDLRLVDFGHLWRQLKAAGWRSKPPTGLSKYWAYIRPSSEVPAEGEIVFYGEKAVVEHAIATGLIQDDENNSSGEESGDGGEGESGGGGEAESGGGDRGDGEMVRASQIDCNVALSANTVDALFGSNSEDDGTPALSQNAVGRAFGLSPLRADAVHDSDQSVVIGAFQRLLSETEPDQDSEDDSVKELRDASEGGDAGGPVGPRDPADVNLMKPGDLGEEYESLSSGSDYGQFLTTTTWSLSVLSQTRTGYRTTRIRLTWMPLSLRPWVAPCPSSRWTRKRCETWPGARLRQLLRTMGRAFAEPVDADHQRDEPHERQTVNHRARHERARTSRTENMHTLRELRRRIRGENDYSPREILRVIGLLVAHMLNPTRRVSQHWAMTDDGALSAGAFGKYMNRNRCKSILRDLHFTKNDNPNCQDKLWKIRDVVDVLQERFLSAWTPPNIISFDEGVLPATSRRNTTRMFMPDKPHRYGTKMFEIYVRKHQASESAAQAFDHKTGAAAVIRNLSTVLAGHRGFRVVVIDRFYSSVALAIQLLSMSIYVFGTIMTNHLGFNREVVAAHKTRPRCIERGSFKFARTTTVPTMGQDPAEPEGARDFYVQVPEAGDGLPALAGRGRRAASRRGVNGRARCLLYRGELKTSFQTTYYSPDCSNGDAKFYLCGKARRGGDKTCFQVWHEDFACGDKIPAHRGKRVVLRRAPKAVGDRKKTRWEILREDNGSAADEAES</sequence>
<proteinExistence type="predicted"/>
<feature type="domain" description="PiggyBac transposable element-derived protein" evidence="2">
    <location>
        <begin position="366"/>
        <end position="597"/>
    </location>
</feature>
<feature type="region of interest" description="Disordered" evidence="1">
    <location>
        <begin position="193"/>
        <end position="228"/>
    </location>
</feature>
<evidence type="ECO:0000313" key="3">
    <source>
        <dbReference type="EMBL" id="ETM00732.1"/>
    </source>
</evidence>
<feature type="region of interest" description="Disordered" evidence="1">
    <location>
        <begin position="327"/>
        <end position="353"/>
    </location>
</feature>
<dbReference type="Pfam" id="PF13843">
    <property type="entry name" value="DDE_Tnp_1_7"/>
    <property type="match status" value="1"/>
</dbReference>
<dbReference type="VEuPathDB" id="FungiDB:PPTG_12083"/>
<dbReference type="OrthoDB" id="127336at2759"/>
<feature type="compositionally biased region" description="Acidic residues" evidence="1">
    <location>
        <begin position="87"/>
        <end position="103"/>
    </location>
</feature>
<dbReference type="PANTHER" id="PTHR46599:SF3">
    <property type="entry name" value="PIGGYBAC TRANSPOSABLE ELEMENT-DERIVED PROTEIN 4"/>
    <property type="match status" value="1"/>
</dbReference>
<feature type="compositionally biased region" description="Basic and acidic residues" evidence="1">
    <location>
        <begin position="204"/>
        <end position="213"/>
    </location>
</feature>
<feature type="region of interest" description="Disordered" evidence="1">
    <location>
        <begin position="84"/>
        <end position="123"/>
    </location>
</feature>
<reference evidence="3" key="1">
    <citation type="submission" date="2013-11" db="EMBL/GenBank/DDBJ databases">
        <title>The Genome Sequence of Phytophthora parasitica CHvinca01.</title>
        <authorList>
            <consortium name="The Broad Institute Genomics Platform"/>
            <person name="Russ C."/>
            <person name="Tyler B."/>
            <person name="Panabieres F."/>
            <person name="Shan W."/>
            <person name="Tripathy S."/>
            <person name="Grunwald N."/>
            <person name="Machado M."/>
            <person name="Johnson C.S."/>
            <person name="Arredondo F."/>
            <person name="Hong C."/>
            <person name="Coffey M."/>
            <person name="Young S.K."/>
            <person name="Zeng Q."/>
            <person name="Gargeya S."/>
            <person name="Fitzgerald M."/>
            <person name="Abouelleil A."/>
            <person name="Alvarado L."/>
            <person name="Chapman S.B."/>
            <person name="Gainer-Dewar J."/>
            <person name="Goldberg J."/>
            <person name="Griggs A."/>
            <person name="Gujja S."/>
            <person name="Hansen M."/>
            <person name="Howarth C."/>
            <person name="Imamovic A."/>
            <person name="Ireland A."/>
            <person name="Larimer J."/>
            <person name="McCowan C."/>
            <person name="Murphy C."/>
            <person name="Pearson M."/>
            <person name="Poon T.W."/>
            <person name="Priest M."/>
            <person name="Roberts A."/>
            <person name="Saif S."/>
            <person name="Shea T."/>
            <person name="Sykes S."/>
            <person name="Wortman J."/>
            <person name="Nusbaum C."/>
            <person name="Birren B."/>
        </authorList>
    </citation>
    <scope>NUCLEOTIDE SEQUENCE [LARGE SCALE GENOMIC DNA]</scope>
    <source>
        <strain evidence="3">CHvinca01</strain>
    </source>
</reference>
<dbReference type="Proteomes" id="UP000054423">
    <property type="component" value="Unassembled WGS sequence"/>
</dbReference>
<name>W2LTN7_PHYNI</name>
<gene>
    <name evidence="3" type="ORF">L917_02570</name>
</gene>
<dbReference type="EMBL" id="KI677904">
    <property type="protein sequence ID" value="ETM00732.1"/>
    <property type="molecule type" value="Genomic_DNA"/>
</dbReference>
<evidence type="ECO:0000256" key="1">
    <source>
        <dbReference type="SAM" id="MobiDB-lite"/>
    </source>
</evidence>
<dbReference type="VEuPathDB" id="FungiDB:PPTG_19028"/>
<evidence type="ECO:0000259" key="2">
    <source>
        <dbReference type="Pfam" id="PF13843"/>
    </source>
</evidence>
<dbReference type="PANTHER" id="PTHR46599">
    <property type="entry name" value="PIGGYBAC TRANSPOSABLE ELEMENT-DERIVED PROTEIN 4"/>
    <property type="match status" value="1"/>
</dbReference>
<protein>
    <recommendedName>
        <fullName evidence="2">PiggyBac transposable element-derived protein domain-containing protein</fullName>
    </recommendedName>
</protein>
<dbReference type="InterPro" id="IPR029526">
    <property type="entry name" value="PGBD"/>
</dbReference>
<feature type="compositionally biased region" description="Gly residues" evidence="1">
    <location>
        <begin position="104"/>
        <end position="115"/>
    </location>
</feature>